<dbReference type="InterPro" id="IPR050204">
    <property type="entry name" value="AraC_XylS_family_regulators"/>
</dbReference>
<dbReference type="Pfam" id="PF12833">
    <property type="entry name" value="HTH_18"/>
    <property type="match status" value="1"/>
</dbReference>
<dbReference type="InterPro" id="IPR018060">
    <property type="entry name" value="HTH_AraC"/>
</dbReference>
<dbReference type="PANTHER" id="PTHR46796:SF6">
    <property type="entry name" value="ARAC SUBFAMILY"/>
    <property type="match status" value="1"/>
</dbReference>
<dbReference type="SUPFAM" id="SSF46689">
    <property type="entry name" value="Homeodomain-like"/>
    <property type="match status" value="2"/>
</dbReference>
<gene>
    <name evidence="5" type="ORF">GCM10010121_017250</name>
</gene>
<reference evidence="5" key="1">
    <citation type="journal article" date="2014" name="Int. J. Syst. Evol. Microbiol.">
        <title>Complete genome sequence of Corynebacterium casei LMG S-19264T (=DSM 44701T), isolated from a smear-ripened cheese.</title>
        <authorList>
            <consortium name="US DOE Joint Genome Institute (JGI-PGF)"/>
            <person name="Walter F."/>
            <person name="Albersmeier A."/>
            <person name="Kalinowski J."/>
            <person name="Ruckert C."/>
        </authorList>
    </citation>
    <scope>NUCLEOTIDE SEQUENCE</scope>
    <source>
        <strain evidence="5">JCM 3086</strain>
    </source>
</reference>
<reference evidence="5" key="2">
    <citation type="submission" date="2020-09" db="EMBL/GenBank/DDBJ databases">
        <authorList>
            <person name="Sun Q."/>
            <person name="Ohkuma M."/>
        </authorList>
    </citation>
    <scope>NUCLEOTIDE SEQUENCE</scope>
    <source>
        <strain evidence="5">JCM 3086</strain>
    </source>
</reference>
<evidence type="ECO:0000256" key="3">
    <source>
        <dbReference type="ARBA" id="ARBA00023163"/>
    </source>
</evidence>
<dbReference type="Proteomes" id="UP000657574">
    <property type="component" value="Unassembled WGS sequence"/>
</dbReference>
<sequence length="259" mass="28062">MRHTRLHLGEPPVVAQAGVGVHGVASPTDVFRLPELWQLHLYAYDAELVVDGTPHIVRPGRVSLVPPDTTVHFRYRGRSEHLYAHLRIPATTGPARTVPVVQDTGPELPLLTALVRQAVTAAPREPERARAEIRTALWRIAHLAPAAQRRPGTHPAVSAALAHIEAHLAGPLTVPDVARAAGVSHNHLTRLFRAATGDTVVTHIRRRRLDRARHLLHATTLSIPAVAASVGIPDLQAFNKACRRELGVSPRALHADATA</sequence>
<keyword evidence="6" id="KW-1185">Reference proteome</keyword>
<dbReference type="Gene3D" id="1.10.10.60">
    <property type="entry name" value="Homeodomain-like"/>
    <property type="match status" value="1"/>
</dbReference>
<dbReference type="GO" id="GO:0043565">
    <property type="term" value="F:sequence-specific DNA binding"/>
    <property type="evidence" value="ECO:0007669"/>
    <property type="project" value="InterPro"/>
</dbReference>
<evidence type="ECO:0000313" key="5">
    <source>
        <dbReference type="EMBL" id="GGJ07325.1"/>
    </source>
</evidence>
<dbReference type="EMBL" id="BMQA01000004">
    <property type="protein sequence ID" value="GGJ07325.1"/>
    <property type="molecule type" value="Genomic_DNA"/>
</dbReference>
<evidence type="ECO:0000259" key="4">
    <source>
        <dbReference type="PROSITE" id="PS01124"/>
    </source>
</evidence>
<keyword evidence="3" id="KW-0804">Transcription</keyword>
<dbReference type="RefSeq" id="WP_189310476.1">
    <property type="nucleotide sequence ID" value="NZ_BMQA01000004.1"/>
</dbReference>
<comment type="caution">
    <text evidence="5">The sequence shown here is derived from an EMBL/GenBank/DDBJ whole genome shotgun (WGS) entry which is preliminary data.</text>
</comment>
<dbReference type="GO" id="GO:0003700">
    <property type="term" value="F:DNA-binding transcription factor activity"/>
    <property type="evidence" value="ECO:0007669"/>
    <property type="project" value="InterPro"/>
</dbReference>
<evidence type="ECO:0000256" key="1">
    <source>
        <dbReference type="ARBA" id="ARBA00023015"/>
    </source>
</evidence>
<keyword evidence="2" id="KW-0238">DNA-binding</keyword>
<protein>
    <recommendedName>
        <fullName evidence="4">HTH araC/xylS-type domain-containing protein</fullName>
    </recommendedName>
</protein>
<dbReference type="PROSITE" id="PS01124">
    <property type="entry name" value="HTH_ARAC_FAMILY_2"/>
    <property type="match status" value="1"/>
</dbReference>
<name>A0A917KBS5_9ACTN</name>
<dbReference type="PANTHER" id="PTHR46796">
    <property type="entry name" value="HTH-TYPE TRANSCRIPTIONAL ACTIVATOR RHAS-RELATED"/>
    <property type="match status" value="1"/>
</dbReference>
<feature type="domain" description="HTH araC/xylS-type" evidence="4">
    <location>
        <begin position="158"/>
        <end position="256"/>
    </location>
</feature>
<proteinExistence type="predicted"/>
<evidence type="ECO:0000313" key="6">
    <source>
        <dbReference type="Proteomes" id="UP000657574"/>
    </source>
</evidence>
<dbReference type="InterPro" id="IPR009057">
    <property type="entry name" value="Homeodomain-like_sf"/>
</dbReference>
<dbReference type="AlphaFoldDB" id="A0A917KBS5"/>
<evidence type="ECO:0000256" key="2">
    <source>
        <dbReference type="ARBA" id="ARBA00023125"/>
    </source>
</evidence>
<organism evidence="5 6">
    <name type="scientific">Streptomyces brasiliensis</name>
    <dbReference type="NCBI Taxonomy" id="1954"/>
    <lineage>
        <taxon>Bacteria</taxon>
        <taxon>Bacillati</taxon>
        <taxon>Actinomycetota</taxon>
        <taxon>Actinomycetes</taxon>
        <taxon>Kitasatosporales</taxon>
        <taxon>Streptomycetaceae</taxon>
        <taxon>Streptomyces</taxon>
    </lineage>
</organism>
<dbReference type="SMART" id="SM00342">
    <property type="entry name" value="HTH_ARAC"/>
    <property type="match status" value="1"/>
</dbReference>
<accession>A0A917KBS5</accession>
<keyword evidence="1" id="KW-0805">Transcription regulation</keyword>